<feature type="transmembrane region" description="Helical" evidence="6">
    <location>
        <begin position="212"/>
        <end position="232"/>
    </location>
</feature>
<feature type="transmembrane region" description="Helical" evidence="6">
    <location>
        <begin position="367"/>
        <end position="387"/>
    </location>
</feature>
<dbReference type="Proteomes" id="UP001153954">
    <property type="component" value="Unassembled WGS sequence"/>
</dbReference>
<feature type="transmembrane region" description="Helical" evidence="6">
    <location>
        <begin position="252"/>
        <end position="270"/>
    </location>
</feature>
<evidence type="ECO:0000256" key="6">
    <source>
        <dbReference type="SAM" id="Phobius"/>
    </source>
</evidence>
<evidence type="ECO:0000256" key="1">
    <source>
        <dbReference type="ARBA" id="ARBA00004141"/>
    </source>
</evidence>
<keyword evidence="9" id="KW-1185">Reference proteome</keyword>
<evidence type="ECO:0000313" key="9">
    <source>
        <dbReference type="Proteomes" id="UP001153954"/>
    </source>
</evidence>
<dbReference type="EMBL" id="CAKOGL010000020">
    <property type="protein sequence ID" value="CAH2098711.1"/>
    <property type="molecule type" value="Genomic_DNA"/>
</dbReference>
<name>A0AAU9UI49_EUPED</name>
<reference evidence="8" key="1">
    <citation type="submission" date="2022-03" db="EMBL/GenBank/DDBJ databases">
        <authorList>
            <person name="Tunstrom K."/>
        </authorList>
    </citation>
    <scope>NUCLEOTIDE SEQUENCE</scope>
</reference>
<gene>
    <name evidence="8" type="ORF">EEDITHA_LOCUS13800</name>
</gene>
<dbReference type="GO" id="GO:0005774">
    <property type="term" value="C:vacuolar membrane"/>
    <property type="evidence" value="ECO:0007669"/>
    <property type="project" value="TreeGrafter"/>
</dbReference>
<proteinExistence type="predicted"/>
<keyword evidence="4 6" id="KW-0472">Membrane</keyword>
<feature type="transmembrane region" description="Helical" evidence="6">
    <location>
        <begin position="393"/>
        <end position="416"/>
    </location>
</feature>
<keyword evidence="2 6" id="KW-0812">Transmembrane</keyword>
<organism evidence="8 9">
    <name type="scientific">Euphydryas editha</name>
    <name type="common">Edith's checkerspot</name>
    <dbReference type="NCBI Taxonomy" id="104508"/>
    <lineage>
        <taxon>Eukaryota</taxon>
        <taxon>Metazoa</taxon>
        <taxon>Ecdysozoa</taxon>
        <taxon>Arthropoda</taxon>
        <taxon>Hexapoda</taxon>
        <taxon>Insecta</taxon>
        <taxon>Pterygota</taxon>
        <taxon>Neoptera</taxon>
        <taxon>Endopterygota</taxon>
        <taxon>Lepidoptera</taxon>
        <taxon>Glossata</taxon>
        <taxon>Ditrysia</taxon>
        <taxon>Papilionoidea</taxon>
        <taxon>Nymphalidae</taxon>
        <taxon>Nymphalinae</taxon>
        <taxon>Euphydryas</taxon>
    </lineage>
</organism>
<dbReference type="Pfam" id="PF01490">
    <property type="entry name" value="Aa_trans"/>
    <property type="match status" value="1"/>
</dbReference>
<dbReference type="InterPro" id="IPR013057">
    <property type="entry name" value="AA_transpt_TM"/>
</dbReference>
<feature type="region of interest" description="Disordered" evidence="5">
    <location>
        <begin position="1"/>
        <end position="20"/>
    </location>
</feature>
<dbReference type="PANTHER" id="PTHR22950:SF460">
    <property type="entry name" value="PROTON-COUPLED AMINO ACID TRANSPORTER 4-LIKE PROTEIN"/>
    <property type="match status" value="1"/>
</dbReference>
<evidence type="ECO:0000256" key="4">
    <source>
        <dbReference type="ARBA" id="ARBA00023136"/>
    </source>
</evidence>
<protein>
    <recommendedName>
        <fullName evidence="7">Amino acid transporter transmembrane domain-containing protein</fullName>
    </recommendedName>
</protein>
<feature type="transmembrane region" description="Helical" evidence="6">
    <location>
        <begin position="325"/>
        <end position="346"/>
    </location>
</feature>
<feature type="domain" description="Amino acid transporter transmembrane" evidence="7">
    <location>
        <begin position="44"/>
        <end position="447"/>
    </location>
</feature>
<evidence type="ECO:0000313" key="8">
    <source>
        <dbReference type="EMBL" id="CAH2098711.1"/>
    </source>
</evidence>
<evidence type="ECO:0000256" key="2">
    <source>
        <dbReference type="ARBA" id="ARBA00022692"/>
    </source>
</evidence>
<feature type="transmembrane region" description="Helical" evidence="6">
    <location>
        <begin position="138"/>
        <end position="158"/>
    </location>
</feature>
<evidence type="ECO:0000259" key="7">
    <source>
        <dbReference type="Pfam" id="PF01490"/>
    </source>
</evidence>
<feature type="transmembrane region" description="Helical" evidence="6">
    <location>
        <begin position="187"/>
        <end position="205"/>
    </location>
</feature>
<comment type="caution">
    <text evidence="8">The sequence shown here is derived from an EMBL/GenBank/DDBJ whole genome shotgun (WGS) entry which is preliminary data.</text>
</comment>
<feature type="transmembrane region" description="Helical" evidence="6">
    <location>
        <begin position="82"/>
        <end position="103"/>
    </location>
</feature>
<feature type="transmembrane region" description="Helical" evidence="6">
    <location>
        <begin position="282"/>
        <end position="305"/>
    </location>
</feature>
<evidence type="ECO:0000256" key="3">
    <source>
        <dbReference type="ARBA" id="ARBA00022989"/>
    </source>
</evidence>
<dbReference type="AlphaFoldDB" id="A0AAU9UI49"/>
<keyword evidence="3 6" id="KW-1133">Transmembrane helix</keyword>
<sequence length="458" mass="51574">MALVKKSGPQPSGGCRGNWKNFANTQEEEDAFDYVKWRNQPKPSGVIGSVAHMVKGALGGGILGGHVAYMKAGVFVGVPFNILFGMYMTYCLYILVISAQVLYKRTRVPTMSYPDVGEAAMACFPNPKVAKYSKIFRYTIDAIICIDLFGACACYQIIIAKSIKQLVEDTQRTTIEGLSPGYPDLRIYLAAMILPVILICLITHLKWLAPFSIVANIIILFCIMLTIYYAFTLNPTFSNLVAVTKLYNFFEYVGMSVFSMSCSGVVIPIENNMKDPNKYPQVLMTGMSLIIMCTFSVSFFGYVGFLDACESPITVNFPMSLFPKILKGGIAIMIYITHALNYWVPFNLCFYYIKSRHNQEKILMWELIYRAIFVFLIGIVAIIFPNINALMGFLGTFCLSNMAFIWPNMIYLMTIWQRPGLGKYKWRLWKGIILIGIGVFILVCGTVVNFNELLSVFR</sequence>
<accession>A0AAU9UI49</accession>
<feature type="transmembrane region" description="Helical" evidence="6">
    <location>
        <begin position="428"/>
        <end position="448"/>
    </location>
</feature>
<feature type="transmembrane region" description="Helical" evidence="6">
    <location>
        <begin position="46"/>
        <end position="70"/>
    </location>
</feature>
<comment type="subcellular location">
    <subcellularLocation>
        <location evidence="1">Membrane</location>
        <topology evidence="1">Multi-pass membrane protein</topology>
    </subcellularLocation>
</comment>
<dbReference type="GO" id="GO:0015179">
    <property type="term" value="F:L-amino acid transmembrane transporter activity"/>
    <property type="evidence" value="ECO:0007669"/>
    <property type="project" value="TreeGrafter"/>
</dbReference>
<evidence type="ECO:0000256" key="5">
    <source>
        <dbReference type="SAM" id="MobiDB-lite"/>
    </source>
</evidence>
<dbReference type="PANTHER" id="PTHR22950">
    <property type="entry name" value="AMINO ACID TRANSPORTER"/>
    <property type="match status" value="1"/>
</dbReference>